<proteinExistence type="predicted"/>
<evidence type="ECO:0000313" key="2">
    <source>
        <dbReference type="Proteomes" id="UP001597314"/>
    </source>
</evidence>
<accession>A0ABW5ASC3</accession>
<sequence>MTATSLGSLLGITRQAVSKLAAEGIIARLPDGRFDATDAVPRYVRHLKRPGAKASVSAVNAELRDAQVRLARLKVAQFEGRFMERSDHEEFCTEIAGHFIAGLHELPAAIGGRDLALRRKVDEAVYRLRERMSQEFEKRAAEQAAREMRGEADAGT</sequence>
<evidence type="ECO:0000313" key="1">
    <source>
        <dbReference type="EMBL" id="MFD2185002.1"/>
    </source>
</evidence>
<gene>
    <name evidence="1" type="ORF">ACFSOX_22850</name>
</gene>
<reference evidence="2" key="1">
    <citation type="journal article" date="2019" name="Int. J. Syst. Evol. Microbiol.">
        <title>The Global Catalogue of Microorganisms (GCM) 10K type strain sequencing project: providing services to taxonomists for standard genome sequencing and annotation.</title>
        <authorList>
            <consortium name="The Broad Institute Genomics Platform"/>
            <consortium name="The Broad Institute Genome Sequencing Center for Infectious Disease"/>
            <person name="Wu L."/>
            <person name="Ma J."/>
        </authorList>
    </citation>
    <scope>NUCLEOTIDE SEQUENCE [LARGE SCALE GENOMIC DNA]</scope>
    <source>
        <strain evidence="2">CGMCC 1.6774</strain>
    </source>
</reference>
<comment type="caution">
    <text evidence="1">The sequence shown here is derived from an EMBL/GenBank/DDBJ whole genome shotgun (WGS) entry which is preliminary data.</text>
</comment>
<organism evidence="1 2">
    <name type="scientific">Rhodoplanes azumiensis</name>
    <dbReference type="NCBI Taxonomy" id="1897628"/>
    <lineage>
        <taxon>Bacteria</taxon>
        <taxon>Pseudomonadati</taxon>
        <taxon>Pseudomonadota</taxon>
        <taxon>Alphaproteobacteria</taxon>
        <taxon>Hyphomicrobiales</taxon>
        <taxon>Nitrobacteraceae</taxon>
        <taxon>Rhodoplanes</taxon>
    </lineage>
</organism>
<dbReference type="RefSeq" id="WP_378480134.1">
    <property type="nucleotide sequence ID" value="NZ_JBHUIW010000044.1"/>
</dbReference>
<dbReference type="Proteomes" id="UP001597314">
    <property type="component" value="Unassembled WGS sequence"/>
</dbReference>
<name>A0ABW5ASC3_9BRAD</name>
<dbReference type="EMBL" id="JBHUIW010000044">
    <property type="protein sequence ID" value="MFD2185002.1"/>
    <property type="molecule type" value="Genomic_DNA"/>
</dbReference>
<evidence type="ECO:0008006" key="3">
    <source>
        <dbReference type="Google" id="ProtNLM"/>
    </source>
</evidence>
<keyword evidence="2" id="KW-1185">Reference proteome</keyword>
<protein>
    <recommendedName>
        <fullName evidence="3">Phage DNA packaging protein, Nu1 subunit of terminase</fullName>
    </recommendedName>
</protein>